<dbReference type="PROSITE" id="PS50011">
    <property type="entry name" value="PROTEIN_KINASE_DOM"/>
    <property type="match status" value="1"/>
</dbReference>
<reference evidence="2" key="1">
    <citation type="submission" date="2023-10" db="EMBL/GenBank/DDBJ databases">
        <title>Characterization and whole genome sequencing of a novel strain of Bergeyella porcorum QD2021 isolated from pig.</title>
        <authorList>
            <person name="Liu G."/>
            <person name="Chen C."/>
            <person name="Han X."/>
        </authorList>
    </citation>
    <scope>NUCLEOTIDE SEQUENCE</scope>
    <source>
        <strain evidence="2">QD2021</strain>
    </source>
</reference>
<dbReference type="EMBL" id="CP136426">
    <property type="protein sequence ID" value="WOC51523.1"/>
    <property type="molecule type" value="Genomic_DNA"/>
</dbReference>
<accession>A0AAU0F182</accession>
<keyword evidence="3" id="KW-1185">Reference proteome</keyword>
<protein>
    <recommendedName>
        <fullName evidence="1">Protein kinase domain-containing protein</fullName>
    </recommendedName>
</protein>
<evidence type="ECO:0000313" key="2">
    <source>
        <dbReference type="EMBL" id="WOC51523.1"/>
    </source>
</evidence>
<proteinExistence type="predicted"/>
<evidence type="ECO:0000259" key="1">
    <source>
        <dbReference type="PROSITE" id="PS50011"/>
    </source>
</evidence>
<name>A0AAU0F182_9FLAO</name>
<dbReference type="Proteomes" id="UP001432059">
    <property type="component" value="Chromosome"/>
</dbReference>
<dbReference type="AlphaFoldDB" id="A0AAU0F182"/>
<dbReference type="InterPro" id="IPR000719">
    <property type="entry name" value="Prot_kinase_dom"/>
</dbReference>
<gene>
    <name evidence="2" type="ORF">BPO_0876</name>
</gene>
<dbReference type="GO" id="GO:0004672">
    <property type="term" value="F:protein kinase activity"/>
    <property type="evidence" value="ECO:0007669"/>
    <property type="project" value="InterPro"/>
</dbReference>
<sequence>MHKNHTIVKKYKNKDKISENYLLSLLKQVKISDFNLF</sequence>
<feature type="domain" description="Protein kinase" evidence="1">
    <location>
        <begin position="1"/>
        <end position="37"/>
    </location>
</feature>
<dbReference type="GO" id="GO:0005524">
    <property type="term" value="F:ATP binding"/>
    <property type="evidence" value="ECO:0007669"/>
    <property type="project" value="InterPro"/>
</dbReference>
<dbReference type="KEGG" id="bpor:BPO_0876"/>
<evidence type="ECO:0000313" key="3">
    <source>
        <dbReference type="Proteomes" id="UP001432059"/>
    </source>
</evidence>
<organism evidence="2 3">
    <name type="scientific">Bergeyella porcorum</name>
    <dbReference type="NCBI Taxonomy" id="1735111"/>
    <lineage>
        <taxon>Bacteria</taxon>
        <taxon>Pseudomonadati</taxon>
        <taxon>Bacteroidota</taxon>
        <taxon>Flavobacteriia</taxon>
        <taxon>Flavobacteriales</taxon>
        <taxon>Weeksellaceae</taxon>
        <taxon>Bergeyella</taxon>
    </lineage>
</organism>